<reference evidence="2 3" key="1">
    <citation type="submission" date="2019-07" db="EMBL/GenBank/DDBJ databases">
        <title>Complete genome of Crassaminicella thermophila SY095.</title>
        <authorList>
            <person name="Li X."/>
        </authorList>
    </citation>
    <scope>NUCLEOTIDE SEQUENCE [LARGE SCALE GENOMIC DNA]</scope>
    <source>
        <strain evidence="2 3">SY095</strain>
    </source>
</reference>
<dbReference type="KEGG" id="crs:FQB35_06720"/>
<gene>
    <name evidence="2" type="ORF">FQB35_06720</name>
</gene>
<proteinExistence type="predicted"/>
<name>A0A5C0SCY9_CRATE</name>
<dbReference type="AlphaFoldDB" id="A0A5C0SCY9"/>
<evidence type="ECO:0000259" key="1">
    <source>
        <dbReference type="Pfam" id="PF11823"/>
    </source>
</evidence>
<accession>A0A5C0SCY9</accession>
<keyword evidence="3" id="KW-1185">Reference proteome</keyword>
<evidence type="ECO:0000313" key="3">
    <source>
        <dbReference type="Proteomes" id="UP000324646"/>
    </source>
</evidence>
<dbReference type="EMBL" id="CP042243">
    <property type="protein sequence ID" value="QEK12091.1"/>
    <property type="molecule type" value="Genomic_DNA"/>
</dbReference>
<dbReference type="Proteomes" id="UP000324646">
    <property type="component" value="Chromosome"/>
</dbReference>
<organism evidence="2 3">
    <name type="scientific">Crassaminicella thermophila</name>
    <dbReference type="NCBI Taxonomy" id="2599308"/>
    <lineage>
        <taxon>Bacteria</taxon>
        <taxon>Bacillati</taxon>
        <taxon>Bacillota</taxon>
        <taxon>Clostridia</taxon>
        <taxon>Eubacteriales</taxon>
        <taxon>Clostridiaceae</taxon>
        <taxon>Crassaminicella</taxon>
    </lineage>
</organism>
<sequence length="101" mass="11915">MVQKTKMELISVVKNNEKYVIIFSSNYHGYYIEQLFKRNEIKNTLRKAPISIAKSCHYAIYIQDKDLEKALELLKNSRISPQGIYEIIEISGYITYKKLHI</sequence>
<dbReference type="Pfam" id="PF11823">
    <property type="entry name" value="Se_S_carrier"/>
    <property type="match status" value="1"/>
</dbReference>
<dbReference type="InterPro" id="IPR021778">
    <property type="entry name" value="Se/S_carrier-like"/>
</dbReference>
<protein>
    <submittedName>
        <fullName evidence="2">DUF3343 domain-containing protein</fullName>
    </submittedName>
</protein>
<dbReference type="OrthoDB" id="1954416at2"/>
<evidence type="ECO:0000313" key="2">
    <source>
        <dbReference type="EMBL" id="QEK12091.1"/>
    </source>
</evidence>
<feature type="domain" description="Putative Se/S carrier protein-like" evidence="1">
    <location>
        <begin position="18"/>
        <end position="86"/>
    </location>
</feature>